<dbReference type="GO" id="GO:0005737">
    <property type="term" value="C:cytoplasm"/>
    <property type="evidence" value="ECO:0007669"/>
    <property type="project" value="UniProtKB-SubCell"/>
</dbReference>
<keyword evidence="3" id="KW-0963">Cytoplasm</keyword>
<evidence type="ECO:0000259" key="8">
    <source>
        <dbReference type="PROSITE" id="PS50196"/>
    </source>
</evidence>
<dbReference type="GO" id="GO:0046332">
    <property type="term" value="F:SMAD binding"/>
    <property type="evidence" value="ECO:0007669"/>
    <property type="project" value="UniProtKB-ARBA"/>
</dbReference>
<dbReference type="AlphaFoldDB" id="A0A8D2J6E4"/>
<dbReference type="GO" id="GO:0006611">
    <property type="term" value="P:protein export from nucleus"/>
    <property type="evidence" value="ECO:0007669"/>
    <property type="project" value="TreeGrafter"/>
</dbReference>
<dbReference type="Pfam" id="PF00638">
    <property type="entry name" value="Ran_BP1"/>
    <property type="match status" value="1"/>
</dbReference>
<name>A0A8D2J6E4_VARKO</name>
<proteinExistence type="predicted"/>
<feature type="domain" description="RanBD1" evidence="8">
    <location>
        <begin position="204"/>
        <end position="283"/>
    </location>
</feature>
<dbReference type="SMART" id="SM00160">
    <property type="entry name" value="RanBD"/>
    <property type="match status" value="1"/>
</dbReference>
<dbReference type="InterPro" id="IPR045255">
    <property type="entry name" value="RanBP1-like"/>
</dbReference>
<dbReference type="GO" id="GO:0005634">
    <property type="term" value="C:nucleus"/>
    <property type="evidence" value="ECO:0007669"/>
    <property type="project" value="UniProtKB-SubCell"/>
</dbReference>
<dbReference type="CDD" id="cd13180">
    <property type="entry name" value="RanBD_RanBP3"/>
    <property type="match status" value="1"/>
</dbReference>
<dbReference type="Gene3D" id="2.30.29.30">
    <property type="entry name" value="Pleckstrin-homology domain (PH domain)/Phosphotyrosine-binding domain (PTB)"/>
    <property type="match status" value="1"/>
</dbReference>
<evidence type="ECO:0000256" key="3">
    <source>
        <dbReference type="ARBA" id="ARBA00022490"/>
    </source>
</evidence>
<dbReference type="PANTHER" id="PTHR23138">
    <property type="entry name" value="RAN BINDING PROTEIN"/>
    <property type="match status" value="1"/>
</dbReference>
<sequence>MRSSSVTILPTFPPSQPVKNNIFMTSELLQQNVAVKDTEKGFPSKNVKDVLRPAILQPPQAARGRLAMKICAKNVLEAKPEVVTEVSEDNCSWRGNSERPLLSLHVSDHKIMHSHLPEGRTFSSSNNCDFVFGENILERVLRPEKPPELNSKGELQDNERSPMVTTGFCSTPPWTTPLFAKDTSLIESAAAYISSKPRERYIFDKVEVTTGEEAEYNVLQINCRLFLFNKASLSWTERGSGSLRLNDISSNQCGMLQSRLVMRNQGSMRLILNTKLWTQMIIERANRKSLCITATDLEDSSVKVFLIQATSKDIGSLYAAIHHRLVALKNFAKQECNTNQGEPEPDIQPLNCDSDDEENGKMTPMRNSKSDHSRWVRGQPVICS</sequence>
<feature type="region of interest" description="Disordered" evidence="7">
    <location>
        <begin position="337"/>
        <end position="384"/>
    </location>
</feature>
<dbReference type="Ensembl" id="ENSVKKT00000008057.1">
    <property type="protein sequence ID" value="ENSVKKP00000007852.1"/>
    <property type="gene ID" value="ENSVKKG00000005620.1"/>
</dbReference>
<evidence type="ECO:0000256" key="2">
    <source>
        <dbReference type="ARBA" id="ARBA00004496"/>
    </source>
</evidence>
<reference evidence="9" key="2">
    <citation type="submission" date="2025-09" db="UniProtKB">
        <authorList>
            <consortium name="Ensembl"/>
        </authorList>
    </citation>
    <scope>IDENTIFICATION</scope>
</reference>
<comment type="subcellular location">
    <subcellularLocation>
        <location evidence="2">Cytoplasm</location>
    </subcellularLocation>
    <subcellularLocation>
        <location evidence="1">Nucleus</location>
    </subcellularLocation>
</comment>
<reference evidence="9" key="1">
    <citation type="submission" date="2025-08" db="UniProtKB">
        <authorList>
            <consortium name="Ensembl"/>
        </authorList>
    </citation>
    <scope>IDENTIFICATION</scope>
</reference>
<evidence type="ECO:0000256" key="4">
    <source>
        <dbReference type="ARBA" id="ARBA00023242"/>
    </source>
</evidence>
<dbReference type="FunFam" id="2.30.29.30:FF:000228">
    <property type="entry name" value="ran-binding protein 3-like isoform X2"/>
    <property type="match status" value="1"/>
</dbReference>
<keyword evidence="4" id="KW-0539">Nucleus</keyword>
<feature type="region of interest" description="Disordered" evidence="7">
    <location>
        <begin position="144"/>
        <end position="163"/>
    </location>
</feature>
<evidence type="ECO:0000256" key="7">
    <source>
        <dbReference type="SAM" id="MobiDB-lite"/>
    </source>
</evidence>
<accession>A0A8D2J6E4</accession>
<dbReference type="PANTHER" id="PTHR23138:SF88">
    <property type="entry name" value="RAN-BINDING PROTEIN 3-LIKE"/>
    <property type="match status" value="1"/>
</dbReference>
<protein>
    <recommendedName>
        <fullName evidence="6">Ran-binding protein 3-like</fullName>
    </recommendedName>
</protein>
<keyword evidence="10" id="KW-1185">Reference proteome</keyword>
<evidence type="ECO:0000256" key="1">
    <source>
        <dbReference type="ARBA" id="ARBA00004123"/>
    </source>
</evidence>
<dbReference type="InterPro" id="IPR000156">
    <property type="entry name" value="Ran_bind_dom"/>
</dbReference>
<evidence type="ECO:0000256" key="6">
    <source>
        <dbReference type="ARBA" id="ARBA00068028"/>
    </source>
</evidence>
<evidence type="ECO:0000313" key="9">
    <source>
        <dbReference type="Ensembl" id="ENSVKKP00000007852.1"/>
    </source>
</evidence>
<dbReference type="Proteomes" id="UP000694545">
    <property type="component" value="Unplaced"/>
</dbReference>
<dbReference type="SUPFAM" id="SSF50729">
    <property type="entry name" value="PH domain-like"/>
    <property type="match status" value="1"/>
</dbReference>
<dbReference type="OMA" id="NTKLYPH"/>
<organism evidence="9 10">
    <name type="scientific">Varanus komodoensis</name>
    <name type="common">Komodo dragon</name>
    <dbReference type="NCBI Taxonomy" id="61221"/>
    <lineage>
        <taxon>Eukaryota</taxon>
        <taxon>Metazoa</taxon>
        <taxon>Chordata</taxon>
        <taxon>Craniata</taxon>
        <taxon>Vertebrata</taxon>
        <taxon>Euteleostomi</taxon>
        <taxon>Lepidosauria</taxon>
        <taxon>Squamata</taxon>
        <taxon>Bifurcata</taxon>
        <taxon>Unidentata</taxon>
        <taxon>Episquamata</taxon>
        <taxon>Toxicofera</taxon>
        <taxon>Anguimorpha</taxon>
        <taxon>Paleoanguimorpha</taxon>
        <taxon>Varanoidea</taxon>
        <taxon>Varanidae</taxon>
        <taxon>Varanus</taxon>
    </lineage>
</organism>
<evidence type="ECO:0000313" key="10">
    <source>
        <dbReference type="Proteomes" id="UP000694545"/>
    </source>
</evidence>
<comment type="function">
    <text evidence="5">Nuclear export factor for BMP-specific SMAD1/5/8 that plays a critical role in terminating BMP signaling and regulating mesenchymal stem cell differentiation by blocking osteoblast differentiation to promote myogenic differention. Directly recognizes dephosphorylated SMAD1/5/8 and mediates their nuclear export in a Ran-dependent manner.</text>
</comment>
<evidence type="ECO:0000256" key="5">
    <source>
        <dbReference type="ARBA" id="ARBA00059866"/>
    </source>
</evidence>
<dbReference type="PROSITE" id="PS50196">
    <property type="entry name" value="RANBD1"/>
    <property type="match status" value="1"/>
</dbReference>
<dbReference type="InterPro" id="IPR011993">
    <property type="entry name" value="PH-like_dom_sf"/>
</dbReference>